<dbReference type="InterPro" id="IPR050723">
    <property type="entry name" value="CFA/CMAS"/>
</dbReference>
<dbReference type="InterPro" id="IPR041698">
    <property type="entry name" value="Methyltransf_25"/>
</dbReference>
<dbReference type="SUPFAM" id="SSF53335">
    <property type="entry name" value="S-adenosyl-L-methionine-dependent methyltransferases"/>
    <property type="match status" value="1"/>
</dbReference>
<dbReference type="GO" id="GO:0032259">
    <property type="term" value="P:methylation"/>
    <property type="evidence" value="ECO:0007669"/>
    <property type="project" value="UniProtKB-KW"/>
</dbReference>
<dbReference type="PANTHER" id="PTHR43667">
    <property type="entry name" value="CYCLOPROPANE-FATTY-ACYL-PHOSPHOLIPID SYNTHASE"/>
    <property type="match status" value="1"/>
</dbReference>
<evidence type="ECO:0000313" key="2">
    <source>
        <dbReference type="EMBL" id="TPW40554.1"/>
    </source>
</evidence>
<name>A0A506V3U3_9GAMM</name>
<keyword evidence="3" id="KW-1185">Reference proteome</keyword>
<reference evidence="2 3" key="1">
    <citation type="submission" date="2019-06" db="EMBL/GenBank/DDBJ databases">
        <authorList>
            <person name="Yang Y."/>
        </authorList>
    </citation>
    <scope>NUCLEOTIDE SEQUENCE [LARGE SCALE GENOMIC DNA]</scope>
    <source>
        <strain evidence="2 3">BIT-26</strain>
    </source>
</reference>
<evidence type="ECO:0000313" key="3">
    <source>
        <dbReference type="Proteomes" id="UP000319523"/>
    </source>
</evidence>
<dbReference type="CDD" id="cd02440">
    <property type="entry name" value="AdoMet_MTases"/>
    <property type="match status" value="1"/>
</dbReference>
<dbReference type="GO" id="GO:0008168">
    <property type="term" value="F:methyltransferase activity"/>
    <property type="evidence" value="ECO:0007669"/>
    <property type="project" value="UniProtKB-KW"/>
</dbReference>
<comment type="caution">
    <text evidence="2">The sequence shown here is derived from an EMBL/GenBank/DDBJ whole genome shotgun (WGS) entry which is preliminary data.</text>
</comment>
<accession>A0A506V3U3</accession>
<keyword evidence="2" id="KW-0489">Methyltransferase</keyword>
<dbReference type="EMBL" id="VHQI01000013">
    <property type="protein sequence ID" value="TPW40554.1"/>
    <property type="molecule type" value="Genomic_DNA"/>
</dbReference>
<dbReference type="Pfam" id="PF13649">
    <property type="entry name" value="Methyltransf_25"/>
    <property type="match status" value="1"/>
</dbReference>
<evidence type="ECO:0000259" key="1">
    <source>
        <dbReference type="Pfam" id="PF13649"/>
    </source>
</evidence>
<dbReference type="OrthoDB" id="9795085at2"/>
<gene>
    <name evidence="2" type="ORF">FKM52_18120</name>
</gene>
<protein>
    <submittedName>
        <fullName evidence="2">Class I SAM-dependent methyltransferase</fullName>
    </submittedName>
</protein>
<dbReference type="Gene3D" id="3.40.50.150">
    <property type="entry name" value="Vaccinia Virus protein VP39"/>
    <property type="match status" value="1"/>
</dbReference>
<dbReference type="Proteomes" id="UP000319523">
    <property type="component" value="Unassembled WGS sequence"/>
</dbReference>
<dbReference type="InterPro" id="IPR029063">
    <property type="entry name" value="SAM-dependent_MTases_sf"/>
</dbReference>
<dbReference type="PANTHER" id="PTHR43667:SF2">
    <property type="entry name" value="FATTY ACID C-METHYL TRANSFERASE"/>
    <property type="match status" value="1"/>
</dbReference>
<dbReference type="RefSeq" id="WP_141177560.1">
    <property type="nucleotide sequence ID" value="NZ_JBHUFX010000001.1"/>
</dbReference>
<keyword evidence="2" id="KW-0808">Transferase</keyword>
<organism evidence="2 3">
    <name type="scientific">Mixta tenebrionis</name>
    <dbReference type="NCBI Taxonomy" id="2562439"/>
    <lineage>
        <taxon>Bacteria</taxon>
        <taxon>Pseudomonadati</taxon>
        <taxon>Pseudomonadota</taxon>
        <taxon>Gammaproteobacteria</taxon>
        <taxon>Enterobacterales</taxon>
        <taxon>Erwiniaceae</taxon>
        <taxon>Mixta</taxon>
    </lineage>
</organism>
<sequence>MSIDNIAFADLYRQQWALNGRTEKAPEHWDRRAEKLAQGCDHPDNAYLRQLLAKIDLQGAATLLDMGCGPGSVCLPLADKLTHVYGVDYSQGMLQAARKRAQQAGVDNLRLIRRAWEENWDDLPVCDIAVASRSTLVADLAQALAKLNQKARLRVYTTHLVRPYFISPLIQRLLGREVTAYPTYIYAVNLLYQMGIYAHVDFIRDPRLPPDPEDFERFAESVSWSGGTLSCEDRQRLYELWQQQRRQGTLSTLIPPRDWALVWWDSSSTAGV</sequence>
<dbReference type="AlphaFoldDB" id="A0A506V3U3"/>
<proteinExistence type="predicted"/>
<feature type="domain" description="Methyltransferase" evidence="1">
    <location>
        <begin position="64"/>
        <end position="146"/>
    </location>
</feature>